<dbReference type="AlphaFoldDB" id="A0A7X0LSN0"/>
<protein>
    <submittedName>
        <fullName evidence="2">Uncharacterized protein</fullName>
    </submittedName>
</protein>
<dbReference type="Proteomes" id="UP000540423">
    <property type="component" value="Unassembled WGS sequence"/>
</dbReference>
<reference evidence="2 3" key="1">
    <citation type="submission" date="2020-08" db="EMBL/GenBank/DDBJ databases">
        <title>Genomic Encyclopedia of Type Strains, Phase IV (KMG-IV): sequencing the most valuable type-strain genomes for metagenomic binning, comparative biology and taxonomic classification.</title>
        <authorList>
            <person name="Goeker M."/>
        </authorList>
    </citation>
    <scope>NUCLEOTIDE SEQUENCE [LARGE SCALE GENOMIC DNA]</scope>
    <source>
        <strain evidence="2 3">DSM 40141</strain>
    </source>
</reference>
<gene>
    <name evidence="2" type="ORF">HNQ79_005904</name>
</gene>
<dbReference type="EMBL" id="JACHEM010000021">
    <property type="protein sequence ID" value="MBB6439392.1"/>
    <property type="molecule type" value="Genomic_DNA"/>
</dbReference>
<evidence type="ECO:0000256" key="1">
    <source>
        <dbReference type="SAM" id="MobiDB-lite"/>
    </source>
</evidence>
<feature type="compositionally biased region" description="Low complexity" evidence="1">
    <location>
        <begin position="10"/>
        <end position="19"/>
    </location>
</feature>
<comment type="caution">
    <text evidence="2">The sequence shown here is derived from an EMBL/GenBank/DDBJ whole genome shotgun (WGS) entry which is preliminary data.</text>
</comment>
<organism evidence="2 3">
    <name type="scientific">Streptomyces candidus</name>
    <dbReference type="NCBI Taxonomy" id="67283"/>
    <lineage>
        <taxon>Bacteria</taxon>
        <taxon>Bacillati</taxon>
        <taxon>Actinomycetota</taxon>
        <taxon>Actinomycetes</taxon>
        <taxon>Kitasatosporales</taxon>
        <taxon>Streptomycetaceae</taxon>
        <taxon>Streptomyces</taxon>
    </lineage>
</organism>
<name>A0A7X0LSN0_9ACTN</name>
<evidence type="ECO:0000313" key="3">
    <source>
        <dbReference type="Proteomes" id="UP000540423"/>
    </source>
</evidence>
<sequence length="186" mass="20689">MAETTDTEEPASAPAPGGASEKKPDPPQRWVWANMPVGERETRLGELVLWVDWVIETYEVRSQIAKCWYRHPRILEQLTALYVGWARTYAGDPSKVGLRGEVDWIKEFYSFLPRLNSASCQSVHTDPPKVPLTDGEAFTQWADEPAAFLAEPPVHPAHALSHRMAKAAEAEAKARAARTEAGQQKG</sequence>
<accession>A0A7X0LSN0</accession>
<proteinExistence type="predicted"/>
<keyword evidence="3" id="KW-1185">Reference proteome</keyword>
<feature type="region of interest" description="Disordered" evidence="1">
    <location>
        <begin position="1"/>
        <end position="29"/>
    </location>
</feature>
<evidence type="ECO:0000313" key="2">
    <source>
        <dbReference type="EMBL" id="MBB6439392.1"/>
    </source>
</evidence>
<dbReference type="RefSeq" id="WP_185035941.1">
    <property type="nucleotide sequence ID" value="NZ_BNBN01000015.1"/>
</dbReference>